<protein>
    <submittedName>
        <fullName evidence="2">Uncharacterized protein</fullName>
    </submittedName>
</protein>
<dbReference type="STRING" id="546266.NEIMUCOT_05009"/>
<organism evidence="2 3">
    <name type="scientific">Neisseria mucosa (strain ATCC 25996 / DSM 4631 / NCTC 10774 / M26)</name>
    <dbReference type="NCBI Taxonomy" id="546266"/>
    <lineage>
        <taxon>Bacteria</taxon>
        <taxon>Pseudomonadati</taxon>
        <taxon>Pseudomonadota</taxon>
        <taxon>Betaproteobacteria</taxon>
        <taxon>Neisseriales</taxon>
        <taxon>Neisseriaceae</taxon>
        <taxon>Neisseria</taxon>
    </lineage>
</organism>
<dbReference type="EMBL" id="ACDX02000007">
    <property type="protein sequence ID" value="EFC88626.1"/>
    <property type="molecule type" value="Genomic_DNA"/>
</dbReference>
<evidence type="ECO:0000313" key="2">
    <source>
        <dbReference type="EMBL" id="EFC88626.1"/>
    </source>
</evidence>
<feature type="region of interest" description="Disordered" evidence="1">
    <location>
        <begin position="21"/>
        <end position="40"/>
    </location>
</feature>
<evidence type="ECO:0000256" key="1">
    <source>
        <dbReference type="SAM" id="MobiDB-lite"/>
    </source>
</evidence>
<dbReference type="Proteomes" id="UP000003344">
    <property type="component" value="Unassembled WGS sequence"/>
</dbReference>
<sequence length="40" mass="4826">MPTKTTTKPIFKKFKKTYLSSFPRRRESRPRHFGMISKLP</sequence>
<proteinExistence type="predicted"/>
<reference evidence="2 3" key="1">
    <citation type="submission" date="2009-10" db="EMBL/GenBank/DDBJ databases">
        <authorList>
            <person name="Weinstock G."/>
            <person name="Sodergren E."/>
            <person name="Clifton S."/>
            <person name="Fulton L."/>
            <person name="Fulton B."/>
            <person name="Courtney L."/>
            <person name="Fronick C."/>
            <person name="Harrison M."/>
            <person name="Strong C."/>
            <person name="Farmer C."/>
            <person name="Delahaunty K."/>
            <person name="Markovic C."/>
            <person name="Hall O."/>
            <person name="Minx P."/>
            <person name="Tomlinson C."/>
            <person name="Mitreva M."/>
            <person name="Nelson J."/>
            <person name="Hou S."/>
            <person name="Wollam A."/>
            <person name="Pepin K.H."/>
            <person name="Johnson M."/>
            <person name="Bhonagiri V."/>
            <person name="Nash W.E."/>
            <person name="Warren W."/>
            <person name="Chinwalla A."/>
            <person name="Mardis E.R."/>
            <person name="Wilson R.K."/>
        </authorList>
    </citation>
    <scope>NUCLEOTIDE SEQUENCE [LARGE SCALE GENOMIC DNA]</scope>
    <source>
        <strain evidence="3">ATCC 25996 / DSM 4631 / NCTC 10774 / M26</strain>
    </source>
</reference>
<dbReference type="AlphaFoldDB" id="D2ZWL2"/>
<evidence type="ECO:0000313" key="3">
    <source>
        <dbReference type="Proteomes" id="UP000003344"/>
    </source>
</evidence>
<accession>D2ZWL2</accession>
<name>D2ZWL2_NEIM2</name>
<gene>
    <name evidence="2" type="ORF">NEIMUCOT_05009</name>
</gene>
<comment type="caution">
    <text evidence="2">The sequence shown here is derived from an EMBL/GenBank/DDBJ whole genome shotgun (WGS) entry which is preliminary data.</text>
</comment>